<evidence type="ECO:0000313" key="8">
    <source>
        <dbReference type="Proteomes" id="UP001291623"/>
    </source>
</evidence>
<keyword evidence="2" id="KW-0238">DNA-binding</keyword>
<sequence>MASSNYEWKNKLPIGFQFVPTDKELNMYLKLKSCNGKIPPGIFSDLDIYDYEPQQLNGIVEKHWGGRMYIFTQLQKKHSTGKKIKRTIHSGKGFWKASQARKEIPKKHNLDKQTCESSFQLAKEEEKGDTEIGTKTSLVYYESLKSSSGIKGLKSSSAKKTSWLMSEYRFPEKLDTQPLFNETDHELTLCVIYYNDTKKGNDGQLAMLSESDPIPPQIPPRSSAAKDEEDQSVETLRDVTGHNGVSQIFSSLCVILYSIEFLLSRENIVTTIEYFPTTKHSRRSRKDYSYCGAFCKGGQWGKRDARLRIGSWNIETLTGKSIELVKILKKRRINIACVQETKWVGPKAKDVDGYKLWFLSRSRYKNRVGILVDNEIRYLMVEVRKVNDMIIVIKLVVGGFTMNIISAYAPHAGFDEEEKRRFMKDLDEVVDSIPPTEKLFVGGDFIRHIGSLPGGYDNVHGGLGMGESSHFWSSLELLVW</sequence>
<dbReference type="GO" id="GO:0003677">
    <property type="term" value="F:DNA binding"/>
    <property type="evidence" value="ECO:0007669"/>
    <property type="project" value="UniProtKB-KW"/>
</dbReference>
<dbReference type="SUPFAM" id="SSF56219">
    <property type="entry name" value="DNase I-like"/>
    <property type="match status" value="1"/>
</dbReference>
<dbReference type="InterPro" id="IPR003441">
    <property type="entry name" value="NAC-dom"/>
</dbReference>
<dbReference type="SUPFAM" id="SSF101941">
    <property type="entry name" value="NAC domain"/>
    <property type="match status" value="1"/>
</dbReference>
<comment type="caution">
    <text evidence="7">The sequence shown here is derived from an EMBL/GenBank/DDBJ whole genome shotgun (WGS) entry which is preliminary data.</text>
</comment>
<dbReference type="PANTHER" id="PTHR31719:SF212">
    <property type="entry name" value="NAC DOMAIN-CONTAINING PROTEIN 72-LIKE"/>
    <property type="match status" value="1"/>
</dbReference>
<keyword evidence="4" id="KW-0539">Nucleus</keyword>
<name>A0AAE1UYZ1_9SOLA</name>
<dbReference type="PROSITE" id="PS51005">
    <property type="entry name" value="NAC"/>
    <property type="match status" value="1"/>
</dbReference>
<dbReference type="InterPro" id="IPR036691">
    <property type="entry name" value="Endo/exonu/phosph_ase_sf"/>
</dbReference>
<dbReference type="Gene3D" id="3.60.10.10">
    <property type="entry name" value="Endonuclease/exonuclease/phosphatase"/>
    <property type="match status" value="1"/>
</dbReference>
<dbReference type="GO" id="GO:0006355">
    <property type="term" value="P:regulation of DNA-templated transcription"/>
    <property type="evidence" value="ECO:0007669"/>
    <property type="project" value="InterPro"/>
</dbReference>
<evidence type="ECO:0000313" key="7">
    <source>
        <dbReference type="EMBL" id="KAK4344441.1"/>
    </source>
</evidence>
<feature type="domain" description="NAC" evidence="6">
    <location>
        <begin position="12"/>
        <end position="195"/>
    </location>
</feature>
<dbReference type="AlphaFoldDB" id="A0AAE1UYZ1"/>
<accession>A0AAE1UYZ1</accession>
<dbReference type="Pfam" id="PF02365">
    <property type="entry name" value="NAM"/>
    <property type="match status" value="1"/>
</dbReference>
<keyword evidence="8" id="KW-1185">Reference proteome</keyword>
<evidence type="ECO:0000256" key="4">
    <source>
        <dbReference type="ARBA" id="ARBA00023242"/>
    </source>
</evidence>
<gene>
    <name evidence="7" type="ORF">RND71_037535</name>
</gene>
<protein>
    <recommendedName>
        <fullName evidence="6">NAC domain-containing protein</fullName>
    </recommendedName>
</protein>
<proteinExistence type="predicted"/>
<organism evidence="7 8">
    <name type="scientific">Anisodus tanguticus</name>
    <dbReference type="NCBI Taxonomy" id="243964"/>
    <lineage>
        <taxon>Eukaryota</taxon>
        <taxon>Viridiplantae</taxon>
        <taxon>Streptophyta</taxon>
        <taxon>Embryophyta</taxon>
        <taxon>Tracheophyta</taxon>
        <taxon>Spermatophyta</taxon>
        <taxon>Magnoliopsida</taxon>
        <taxon>eudicotyledons</taxon>
        <taxon>Gunneridae</taxon>
        <taxon>Pentapetalae</taxon>
        <taxon>asterids</taxon>
        <taxon>lamiids</taxon>
        <taxon>Solanales</taxon>
        <taxon>Solanaceae</taxon>
        <taxon>Solanoideae</taxon>
        <taxon>Hyoscyameae</taxon>
        <taxon>Anisodus</taxon>
    </lineage>
</organism>
<dbReference type="PANTHER" id="PTHR31719">
    <property type="entry name" value="NAC TRANSCRIPTION FACTOR 56"/>
    <property type="match status" value="1"/>
</dbReference>
<dbReference type="Proteomes" id="UP001291623">
    <property type="component" value="Unassembled WGS sequence"/>
</dbReference>
<evidence type="ECO:0000256" key="5">
    <source>
        <dbReference type="SAM" id="MobiDB-lite"/>
    </source>
</evidence>
<dbReference type="InterPro" id="IPR036093">
    <property type="entry name" value="NAC_dom_sf"/>
</dbReference>
<keyword evidence="1" id="KW-0805">Transcription regulation</keyword>
<evidence type="ECO:0000256" key="1">
    <source>
        <dbReference type="ARBA" id="ARBA00023015"/>
    </source>
</evidence>
<evidence type="ECO:0000256" key="2">
    <source>
        <dbReference type="ARBA" id="ARBA00023125"/>
    </source>
</evidence>
<reference evidence="7" key="1">
    <citation type="submission" date="2023-12" db="EMBL/GenBank/DDBJ databases">
        <title>Genome assembly of Anisodus tanguticus.</title>
        <authorList>
            <person name="Wang Y.-J."/>
        </authorList>
    </citation>
    <scope>NUCLEOTIDE SEQUENCE</scope>
    <source>
        <strain evidence="7">KB-2021</strain>
        <tissue evidence="7">Leaf</tissue>
    </source>
</reference>
<evidence type="ECO:0000259" key="6">
    <source>
        <dbReference type="PROSITE" id="PS51005"/>
    </source>
</evidence>
<keyword evidence="3" id="KW-0804">Transcription</keyword>
<dbReference type="Gene3D" id="2.170.150.80">
    <property type="entry name" value="NAC domain"/>
    <property type="match status" value="1"/>
</dbReference>
<evidence type="ECO:0000256" key="3">
    <source>
        <dbReference type="ARBA" id="ARBA00023163"/>
    </source>
</evidence>
<feature type="region of interest" description="Disordered" evidence="5">
    <location>
        <begin position="208"/>
        <end position="233"/>
    </location>
</feature>
<dbReference type="EMBL" id="JAVYJV010000020">
    <property type="protein sequence ID" value="KAK4344441.1"/>
    <property type="molecule type" value="Genomic_DNA"/>
</dbReference>